<sequence length="522" mass="57346">MMARIALLLGLAAANTIILPPTTTKGKDVAVVWIHGADCDNAAYTNIAQAYIDQGASNGQRVWVGLPSFLFSVPEPLLIDHYVTETISEIKKAGFEGDNIFLAAHSLGGVMAQNYANDHSEIKGTILMGSVVLRSYHDLTESGQTQFSFPSPVLTLGGTKDGLLRVTRVAEGYYHQIENIVSSQKDMFPVVTIPGGSHMSFMSGTPPSAVYKSDLKPEIAEADAHKFIAKQMSTFIGHILGSRSTVSDKATKNFLAPLIEGMKMEGSYAIAPPCYDQTLVNRDSDPTCGHGAPWNAAYTQLNMAGDLPKKVKLNNNDNFHRVYTTTPVHLPQVNNTCDGTSKCTLESITVTENYYERLDSLDTGKYPISAFEMKTKLSSRQRMQADSGVDVDFSDSDETGNRCGDINNESLQWGIAHSSAEAVDRYNKLGQKYVIGDDMGPYNEGPLWIWTYMDYKTSKDKTTVTVSAPMMRTPTSYFIGSAAGFHYCKVLSPFRVMEWIYVDSLYEFDGLKSSSTTELVQE</sequence>
<dbReference type="SUPFAM" id="SSF53474">
    <property type="entry name" value="alpha/beta-Hydrolases"/>
    <property type="match status" value="1"/>
</dbReference>
<evidence type="ECO:0000313" key="2">
    <source>
        <dbReference type="EMBL" id="CAE0540781.1"/>
    </source>
</evidence>
<dbReference type="InterPro" id="IPR029059">
    <property type="entry name" value="AB_hydrolase_5"/>
</dbReference>
<name>A0A7S3W8N1_9SPIT</name>
<dbReference type="AlphaFoldDB" id="A0A7S3W8N1"/>
<feature type="domain" description="Alpha/beta hydrolase fold-5" evidence="1">
    <location>
        <begin position="31"/>
        <end position="201"/>
    </location>
</feature>
<protein>
    <recommendedName>
        <fullName evidence="1">Alpha/beta hydrolase fold-5 domain-containing protein</fullName>
    </recommendedName>
</protein>
<dbReference type="InterPro" id="IPR029058">
    <property type="entry name" value="AB_hydrolase_fold"/>
</dbReference>
<gene>
    <name evidence="2" type="ORF">SACU0126_LOCUS9225</name>
</gene>
<dbReference type="Pfam" id="PF12695">
    <property type="entry name" value="Abhydrolase_5"/>
    <property type="match status" value="1"/>
</dbReference>
<dbReference type="GO" id="GO:0016787">
    <property type="term" value="F:hydrolase activity"/>
    <property type="evidence" value="ECO:0007669"/>
    <property type="project" value="InterPro"/>
</dbReference>
<dbReference type="EMBL" id="HBIQ01028038">
    <property type="protein sequence ID" value="CAE0540781.1"/>
    <property type="molecule type" value="Transcribed_RNA"/>
</dbReference>
<dbReference type="Gene3D" id="3.40.50.1820">
    <property type="entry name" value="alpha/beta hydrolase"/>
    <property type="match status" value="1"/>
</dbReference>
<organism evidence="2">
    <name type="scientific">Strombidinopsis acuminata</name>
    <dbReference type="NCBI Taxonomy" id="141414"/>
    <lineage>
        <taxon>Eukaryota</taxon>
        <taxon>Sar</taxon>
        <taxon>Alveolata</taxon>
        <taxon>Ciliophora</taxon>
        <taxon>Intramacronucleata</taxon>
        <taxon>Spirotrichea</taxon>
        <taxon>Choreotrichia</taxon>
        <taxon>Choreotrichida</taxon>
        <taxon>Strombidinopsidae</taxon>
        <taxon>Strombidinopsis</taxon>
    </lineage>
</organism>
<accession>A0A7S3W8N1</accession>
<reference evidence="2" key="1">
    <citation type="submission" date="2021-01" db="EMBL/GenBank/DDBJ databases">
        <authorList>
            <person name="Corre E."/>
            <person name="Pelletier E."/>
            <person name="Niang G."/>
            <person name="Scheremetjew M."/>
            <person name="Finn R."/>
            <person name="Kale V."/>
            <person name="Holt S."/>
            <person name="Cochrane G."/>
            <person name="Meng A."/>
            <person name="Brown T."/>
            <person name="Cohen L."/>
        </authorList>
    </citation>
    <scope>NUCLEOTIDE SEQUENCE</scope>
    <source>
        <strain evidence="2">SPMC142</strain>
    </source>
</reference>
<proteinExistence type="predicted"/>
<evidence type="ECO:0000259" key="1">
    <source>
        <dbReference type="Pfam" id="PF12695"/>
    </source>
</evidence>